<evidence type="ECO:0000256" key="1">
    <source>
        <dbReference type="SAM" id="Phobius"/>
    </source>
</evidence>
<keyword evidence="1" id="KW-0472">Membrane</keyword>
<feature type="transmembrane region" description="Helical" evidence="1">
    <location>
        <begin position="184"/>
        <end position="205"/>
    </location>
</feature>
<accession>A0A1F7XM63</accession>
<evidence type="ECO:0008006" key="4">
    <source>
        <dbReference type="Google" id="ProtNLM"/>
    </source>
</evidence>
<comment type="caution">
    <text evidence="2">The sequence shown here is derived from an EMBL/GenBank/DDBJ whole genome shotgun (WGS) entry which is preliminary data.</text>
</comment>
<proteinExistence type="predicted"/>
<evidence type="ECO:0000313" key="3">
    <source>
        <dbReference type="Proteomes" id="UP000177382"/>
    </source>
</evidence>
<feature type="transmembrane region" description="Helical" evidence="1">
    <location>
        <begin position="349"/>
        <end position="368"/>
    </location>
</feature>
<feature type="transmembrane region" description="Helical" evidence="1">
    <location>
        <begin position="234"/>
        <end position="253"/>
    </location>
</feature>
<feature type="transmembrane region" description="Helical" evidence="1">
    <location>
        <begin position="315"/>
        <end position="337"/>
    </location>
</feature>
<evidence type="ECO:0000313" key="2">
    <source>
        <dbReference type="EMBL" id="OGM15458.1"/>
    </source>
</evidence>
<feature type="transmembrane region" description="Helical" evidence="1">
    <location>
        <begin position="153"/>
        <end position="172"/>
    </location>
</feature>
<gene>
    <name evidence="2" type="ORF">A2V97_00540</name>
</gene>
<feature type="transmembrane region" description="Helical" evidence="1">
    <location>
        <begin position="286"/>
        <end position="308"/>
    </location>
</feature>
<feature type="transmembrane region" description="Helical" evidence="1">
    <location>
        <begin position="380"/>
        <end position="399"/>
    </location>
</feature>
<dbReference type="Proteomes" id="UP000177382">
    <property type="component" value="Unassembled WGS sequence"/>
</dbReference>
<reference evidence="2 3" key="1">
    <citation type="journal article" date="2016" name="Nat. Commun.">
        <title>Thousands of microbial genomes shed light on interconnected biogeochemical processes in an aquifer system.</title>
        <authorList>
            <person name="Anantharaman K."/>
            <person name="Brown C.T."/>
            <person name="Hug L.A."/>
            <person name="Sharon I."/>
            <person name="Castelle C.J."/>
            <person name="Probst A.J."/>
            <person name="Thomas B.C."/>
            <person name="Singh A."/>
            <person name="Wilkins M.J."/>
            <person name="Karaoz U."/>
            <person name="Brodie E.L."/>
            <person name="Williams K.H."/>
            <person name="Hubbard S.S."/>
            <person name="Banfield J.F."/>
        </authorList>
    </citation>
    <scope>NUCLEOTIDE SEQUENCE [LARGE SCALE GENOMIC DNA]</scope>
</reference>
<dbReference type="AlphaFoldDB" id="A0A1F7XM63"/>
<dbReference type="EMBL" id="MGFX01000005">
    <property type="protein sequence ID" value="OGM15458.1"/>
    <property type="molecule type" value="Genomic_DNA"/>
</dbReference>
<organism evidence="2 3">
    <name type="scientific">Candidatus Woesebacteria bacterium RBG_16_42_24</name>
    <dbReference type="NCBI Taxonomy" id="1802485"/>
    <lineage>
        <taxon>Bacteria</taxon>
        <taxon>Candidatus Woeseibacteriota</taxon>
    </lineage>
</organism>
<dbReference type="STRING" id="1802485.A2V97_00540"/>
<keyword evidence="1" id="KW-1133">Transmembrane helix</keyword>
<feature type="transmembrane region" description="Helical" evidence="1">
    <location>
        <begin position="102"/>
        <end position="122"/>
    </location>
</feature>
<feature type="transmembrane region" description="Helical" evidence="1">
    <location>
        <begin position="39"/>
        <end position="59"/>
    </location>
</feature>
<feature type="transmembrane region" description="Helical" evidence="1">
    <location>
        <begin position="211"/>
        <end position="227"/>
    </location>
</feature>
<feature type="transmembrane region" description="Helical" evidence="1">
    <location>
        <begin position="129"/>
        <end position="147"/>
    </location>
</feature>
<protein>
    <recommendedName>
        <fullName evidence="4">Glycosyltransferase RgtA/B/C/D-like domain-containing protein</fullName>
    </recommendedName>
</protein>
<name>A0A1F7XM63_9BACT</name>
<sequence length="533" mass="61544">MSVGLIDKLLGGQEELDKEITGNQEEGEGDESKKVKSNFLELGLIFILAIVPRLLYIFVFSDPNFTGWYTDVFHHWQIAFLSKEIGFHQGFLRLWDFKGMEFFWGLLHPLVLVILFYITGSISILIPRLLSTFGGALSIVLLFLLMRRYFNQATAWATAILASFFPLTLFSNTTGMQEELAMPFLLGGMLLWPSSPVLIGLFFALASMVRAEYWLFALGLAFSTLFFRKHRDKALVLILSYLLFIAIYMKYLANHTGNWIYPIYWNFLASVKGEWFLDLPIVGEKLVAQTISRGIFAFGVLGALVTLIKRSKHMLLYLYGFGNIVFIGFMVGFGSYVKGYIPRFWVDRLYNWPYLFAMILIVIALFYYLPKLAGKLSTTVYVFSWLLLLTGLVVSQIIWKPINFFMQPVAAIYKSEKHWAAQIAGAYQDGTILLPEDRPYITYFLAHDYKIPGKNMEGQMFDPFFYFKDQENPFSNWGEERKIVLDWLKRDNIKLLVLTTPKSTYQGLIDREPDLFKKLPSEQEILLYEVNIK</sequence>
<keyword evidence="1" id="KW-0812">Transmembrane</keyword>